<evidence type="ECO:0000313" key="3">
    <source>
        <dbReference type="Proteomes" id="UP000693970"/>
    </source>
</evidence>
<keyword evidence="3" id="KW-1185">Reference proteome</keyword>
<gene>
    <name evidence="2" type="ORF">IV203_023695</name>
</gene>
<dbReference type="AlphaFoldDB" id="A0A9K3PBP8"/>
<proteinExistence type="predicted"/>
<feature type="region of interest" description="Disordered" evidence="1">
    <location>
        <begin position="130"/>
        <end position="154"/>
    </location>
</feature>
<dbReference type="EMBL" id="JAGRRH010000026">
    <property type="protein sequence ID" value="KAG7341742.1"/>
    <property type="molecule type" value="Genomic_DNA"/>
</dbReference>
<evidence type="ECO:0000313" key="2">
    <source>
        <dbReference type="EMBL" id="KAG7341742.1"/>
    </source>
</evidence>
<feature type="compositionally biased region" description="Basic and acidic residues" evidence="1">
    <location>
        <begin position="142"/>
        <end position="154"/>
    </location>
</feature>
<reference evidence="2" key="2">
    <citation type="submission" date="2021-04" db="EMBL/GenBank/DDBJ databases">
        <authorList>
            <person name="Podell S."/>
        </authorList>
    </citation>
    <scope>NUCLEOTIDE SEQUENCE</scope>
    <source>
        <strain evidence="2">Hildebrandi</strain>
    </source>
</reference>
<organism evidence="2 3">
    <name type="scientific">Nitzschia inconspicua</name>
    <dbReference type="NCBI Taxonomy" id="303405"/>
    <lineage>
        <taxon>Eukaryota</taxon>
        <taxon>Sar</taxon>
        <taxon>Stramenopiles</taxon>
        <taxon>Ochrophyta</taxon>
        <taxon>Bacillariophyta</taxon>
        <taxon>Bacillariophyceae</taxon>
        <taxon>Bacillariophycidae</taxon>
        <taxon>Bacillariales</taxon>
        <taxon>Bacillariaceae</taxon>
        <taxon>Nitzschia</taxon>
    </lineage>
</organism>
<feature type="compositionally biased region" description="Polar residues" evidence="1">
    <location>
        <begin position="130"/>
        <end position="141"/>
    </location>
</feature>
<comment type="caution">
    <text evidence="2">The sequence shown here is derived from an EMBL/GenBank/DDBJ whole genome shotgun (WGS) entry which is preliminary data.</text>
</comment>
<protein>
    <submittedName>
        <fullName evidence="2">Uncharacterized protein</fullName>
    </submittedName>
</protein>
<accession>A0A9K3PBP8</accession>
<evidence type="ECO:0000256" key="1">
    <source>
        <dbReference type="SAM" id="MobiDB-lite"/>
    </source>
</evidence>
<name>A0A9K3PBP8_9STRA</name>
<reference evidence="2" key="1">
    <citation type="journal article" date="2021" name="Sci. Rep.">
        <title>Diploid genomic architecture of Nitzschia inconspicua, an elite biomass production diatom.</title>
        <authorList>
            <person name="Oliver A."/>
            <person name="Podell S."/>
            <person name="Pinowska A."/>
            <person name="Traller J.C."/>
            <person name="Smith S.R."/>
            <person name="McClure R."/>
            <person name="Beliaev A."/>
            <person name="Bohutskyi P."/>
            <person name="Hill E.A."/>
            <person name="Rabines A."/>
            <person name="Zheng H."/>
            <person name="Allen L.Z."/>
            <person name="Kuo A."/>
            <person name="Grigoriev I.V."/>
            <person name="Allen A.E."/>
            <person name="Hazlebeck D."/>
            <person name="Allen E.E."/>
        </authorList>
    </citation>
    <scope>NUCLEOTIDE SEQUENCE</scope>
    <source>
        <strain evidence="2">Hildebrandi</strain>
    </source>
</reference>
<sequence length="183" mass="20935">MSSRDNCQLSLNHDHDLSLSQMKSLAVQELVLRDTESFCCSEVSCDDLLDDDITCMGRQESVIPTTQKHIIRNLRWKASNHSNTSVDSPPTCYGHERLRPAEQSHISKDSPFRAPIRSIEKEVDFTTSSQPLSRWSSMSTRFENDSPRRPLQQKRESYCEDASEVLQRTVCLLDVALEIAQNY</sequence>
<dbReference type="Proteomes" id="UP000693970">
    <property type="component" value="Unassembled WGS sequence"/>
</dbReference>